<accession>A0A8J6UMN4</accession>
<dbReference type="EMBL" id="JACXAF010000026">
    <property type="protein sequence ID" value="MBD1391020.1"/>
    <property type="molecule type" value="Genomic_DNA"/>
</dbReference>
<dbReference type="RefSeq" id="WP_191146079.1">
    <property type="nucleotide sequence ID" value="NZ_JACXAF010000026.1"/>
</dbReference>
<evidence type="ECO:0008006" key="3">
    <source>
        <dbReference type="Google" id="ProtNLM"/>
    </source>
</evidence>
<comment type="caution">
    <text evidence="1">The sequence shown here is derived from an EMBL/GenBank/DDBJ whole genome shotgun (WGS) entry which is preliminary data.</text>
</comment>
<gene>
    <name evidence="1" type="ORF">IC617_16445</name>
</gene>
<dbReference type="InterPro" id="IPR011990">
    <property type="entry name" value="TPR-like_helical_dom_sf"/>
</dbReference>
<name>A0A8J6UMN4_9GAMM</name>
<evidence type="ECO:0000313" key="1">
    <source>
        <dbReference type="EMBL" id="MBD1391020.1"/>
    </source>
</evidence>
<dbReference type="AlphaFoldDB" id="A0A8J6UMN4"/>
<dbReference type="SUPFAM" id="SSF81901">
    <property type="entry name" value="HCP-like"/>
    <property type="match status" value="1"/>
</dbReference>
<keyword evidence="2" id="KW-1185">Reference proteome</keyword>
<dbReference type="Proteomes" id="UP000638014">
    <property type="component" value="Unassembled WGS sequence"/>
</dbReference>
<reference evidence="1" key="1">
    <citation type="submission" date="2020-09" db="EMBL/GenBank/DDBJ databases">
        <title>A novel bacterium of genus Neiella, isolated from South China Sea.</title>
        <authorList>
            <person name="Huang H."/>
            <person name="Mo K."/>
            <person name="Hu Y."/>
        </authorList>
    </citation>
    <scope>NUCLEOTIDE SEQUENCE</scope>
    <source>
        <strain evidence="1">HB171785</strain>
    </source>
</reference>
<proteinExistence type="predicted"/>
<sequence length="155" mass="17555">MLRIALIALTLVSADAAAERQLDDISPYSHYRQAKQFADQGQWQQAVERYRQAQQLVNARIDLSLYQLRGIGGFDSDPQAATERLTKEAENGSARAMLILSSLFQHGHFGCPIDISKAQKYRLAYQQISQQKQLEFALKADATNRDNEQRNKSNI</sequence>
<dbReference type="Gene3D" id="1.25.40.10">
    <property type="entry name" value="Tetratricopeptide repeat domain"/>
    <property type="match status" value="1"/>
</dbReference>
<organism evidence="1 2">
    <name type="scientific">Neiella litorisoli</name>
    <dbReference type="NCBI Taxonomy" id="2771431"/>
    <lineage>
        <taxon>Bacteria</taxon>
        <taxon>Pseudomonadati</taxon>
        <taxon>Pseudomonadota</taxon>
        <taxon>Gammaproteobacteria</taxon>
        <taxon>Alteromonadales</taxon>
        <taxon>Echinimonadaceae</taxon>
        <taxon>Neiella</taxon>
    </lineage>
</organism>
<evidence type="ECO:0000313" key="2">
    <source>
        <dbReference type="Proteomes" id="UP000638014"/>
    </source>
</evidence>
<protein>
    <recommendedName>
        <fullName evidence="3">Sel1 repeat family protein</fullName>
    </recommendedName>
</protein>